<dbReference type="GO" id="GO:1901135">
    <property type="term" value="P:carbohydrate derivative metabolic process"/>
    <property type="evidence" value="ECO:0007669"/>
    <property type="project" value="UniProtKB-ARBA"/>
</dbReference>
<evidence type="ECO:0000259" key="3">
    <source>
        <dbReference type="Pfam" id="PF13439"/>
    </source>
</evidence>
<evidence type="ECO:0000259" key="2">
    <source>
        <dbReference type="Pfam" id="PF00534"/>
    </source>
</evidence>
<dbReference type="Gene3D" id="3.40.50.2000">
    <property type="entry name" value="Glycogen Phosphorylase B"/>
    <property type="match status" value="2"/>
</dbReference>
<dbReference type="PANTHER" id="PTHR12526">
    <property type="entry name" value="GLYCOSYLTRANSFERASE"/>
    <property type="match status" value="1"/>
</dbReference>
<evidence type="ECO:0000313" key="4">
    <source>
        <dbReference type="EMBL" id="ASP47974.1"/>
    </source>
</evidence>
<dbReference type="Pfam" id="PF13439">
    <property type="entry name" value="Glyco_transf_4"/>
    <property type="match status" value="1"/>
</dbReference>
<proteinExistence type="predicted"/>
<dbReference type="AlphaFoldDB" id="A0A222G9E1"/>
<keyword evidence="4" id="KW-0808">Transferase</keyword>
<feature type="domain" description="Glycosyl transferase family 1" evidence="2">
    <location>
        <begin position="202"/>
        <end position="354"/>
    </location>
</feature>
<keyword evidence="1" id="KW-0812">Transmembrane</keyword>
<keyword evidence="1" id="KW-1133">Transmembrane helix</keyword>
<dbReference type="RefSeq" id="WP_081151089.1">
    <property type="nucleotide sequence ID" value="NZ_CP020465.1"/>
</dbReference>
<evidence type="ECO:0000313" key="5">
    <source>
        <dbReference type="Proteomes" id="UP000202259"/>
    </source>
</evidence>
<dbReference type="Pfam" id="PF00534">
    <property type="entry name" value="Glycos_transf_1"/>
    <property type="match status" value="1"/>
</dbReference>
<dbReference type="Proteomes" id="UP000202259">
    <property type="component" value="Chromosome"/>
</dbReference>
<feature type="transmembrane region" description="Helical" evidence="1">
    <location>
        <begin position="81"/>
        <end position="99"/>
    </location>
</feature>
<dbReference type="KEGG" id="cber:B5D82_09525"/>
<reference evidence="4 5" key="1">
    <citation type="submission" date="2017-08" db="EMBL/GenBank/DDBJ databases">
        <title>Complete genome of Colwellia sp. NB097-1, a psychrophile bacterium ioslated from Bering Sea.</title>
        <authorList>
            <person name="Chen X."/>
        </authorList>
    </citation>
    <scope>NUCLEOTIDE SEQUENCE [LARGE SCALE GENOMIC DNA]</scope>
    <source>
        <strain evidence="4 5">NB097-1</strain>
    </source>
</reference>
<keyword evidence="1" id="KW-0472">Membrane</keyword>
<dbReference type="InterPro" id="IPR001296">
    <property type="entry name" value="Glyco_trans_1"/>
</dbReference>
<dbReference type="EMBL" id="CP020465">
    <property type="protein sequence ID" value="ASP47974.1"/>
    <property type="molecule type" value="Genomic_DNA"/>
</dbReference>
<sequence length="381" mass="42970">MKCSDNKPSLVILTNLYPLPWEPNRATFNRQQFAQLDDDFVKSVLVPIAFPDWFAHRKEIKQTEHLRYVPYFYLPKFGRRLYSAMMFISIMLHSGLWLMRKKPEKILASWAFPEAVAASWISKLFSADFYFKVHGSDINLHGKIPARAKQIIAASKRAVGILSVSQALADEMITMGIDKEKIRVIYNGVDHDIFNSKHFITNKKIDDYILYVGNLKKEKGVIELIKGFAAISEKYPALKLLYAGPGNLRSELANQAKNLAISNKVVLLGSVDHNQLPELISQARVLALPSYNEGVPNVVLEAMACGTPVLATDVGGIPEVVNEKICGKIIVARSDTAVAEGLDYILSSVWDNKKIQQHSQQFSWQNNKHQLLKMLMRVNQC</sequence>
<dbReference type="OrthoDB" id="258796at2"/>
<protein>
    <submittedName>
        <fullName evidence="4">Glycosyltransferase family 4 protein</fullName>
    </submittedName>
</protein>
<keyword evidence="5" id="KW-1185">Reference proteome</keyword>
<name>A0A222G9E1_9GAMM</name>
<accession>A0A222G9E1</accession>
<dbReference type="GO" id="GO:0016757">
    <property type="term" value="F:glycosyltransferase activity"/>
    <property type="evidence" value="ECO:0007669"/>
    <property type="project" value="InterPro"/>
</dbReference>
<feature type="domain" description="Glycosyltransferase subfamily 4-like N-terminal" evidence="3">
    <location>
        <begin position="64"/>
        <end position="192"/>
    </location>
</feature>
<gene>
    <name evidence="4" type="ORF">B5D82_09525</name>
</gene>
<evidence type="ECO:0000256" key="1">
    <source>
        <dbReference type="SAM" id="Phobius"/>
    </source>
</evidence>
<dbReference type="SUPFAM" id="SSF53756">
    <property type="entry name" value="UDP-Glycosyltransferase/glycogen phosphorylase"/>
    <property type="match status" value="1"/>
</dbReference>
<organism evidence="4 5">
    <name type="scientific">Cognaticolwellia beringensis</name>
    <dbReference type="NCBI Taxonomy" id="1967665"/>
    <lineage>
        <taxon>Bacteria</taxon>
        <taxon>Pseudomonadati</taxon>
        <taxon>Pseudomonadota</taxon>
        <taxon>Gammaproteobacteria</taxon>
        <taxon>Alteromonadales</taxon>
        <taxon>Colwelliaceae</taxon>
        <taxon>Cognaticolwellia</taxon>
    </lineage>
</organism>
<dbReference type="InterPro" id="IPR028098">
    <property type="entry name" value="Glyco_trans_4-like_N"/>
</dbReference>